<dbReference type="Proteomes" id="UP001223978">
    <property type="component" value="Unassembled WGS sequence"/>
</dbReference>
<organism evidence="1 2">
    <name type="scientific">Streptomyces cavernicola</name>
    <dbReference type="NCBI Taxonomy" id="3043613"/>
    <lineage>
        <taxon>Bacteria</taxon>
        <taxon>Bacillati</taxon>
        <taxon>Actinomycetota</taxon>
        <taxon>Actinomycetes</taxon>
        <taxon>Kitasatosporales</taxon>
        <taxon>Streptomycetaceae</taxon>
        <taxon>Streptomyces</taxon>
    </lineage>
</organism>
<evidence type="ECO:0000313" key="1">
    <source>
        <dbReference type="EMBL" id="MDI3408331.1"/>
    </source>
</evidence>
<reference evidence="1 2" key="1">
    <citation type="submission" date="2023-05" db="EMBL/GenBank/DDBJ databases">
        <title>Draft genome sequence of Streptomyces sp. B-S-A6 isolated from a cave soil in Thailand.</title>
        <authorList>
            <person name="Chamroensaksri N."/>
            <person name="Muangham S."/>
        </authorList>
    </citation>
    <scope>NUCLEOTIDE SEQUENCE [LARGE SCALE GENOMIC DNA]</scope>
    <source>
        <strain evidence="1 2">B-S-A6</strain>
    </source>
</reference>
<keyword evidence="2" id="KW-1185">Reference proteome</keyword>
<dbReference type="RefSeq" id="WP_282546241.1">
    <property type="nucleotide sequence ID" value="NZ_JASCIQ010000044.1"/>
</dbReference>
<sequence>MSTTAAELSPTIHVDVPLNLPTSDGTLVRTRQAIGAIRTQTEGLVIFPKVVGLMEIDESVWVVTHTLTGLRLPFEFPDEEHATAFANAAAPMACWDQEQPVVTREAKLQLVALAEEHAGFAEPRFLADLDRRSAT</sequence>
<comment type="caution">
    <text evidence="1">The sequence shown here is derived from an EMBL/GenBank/DDBJ whole genome shotgun (WGS) entry which is preliminary data.</text>
</comment>
<evidence type="ECO:0000313" key="2">
    <source>
        <dbReference type="Proteomes" id="UP001223978"/>
    </source>
</evidence>
<name>A0ABT6SJG2_9ACTN</name>
<protein>
    <recommendedName>
        <fullName evidence="3">SsgA family sporulation/cell division regulator</fullName>
    </recommendedName>
</protein>
<proteinExistence type="predicted"/>
<evidence type="ECO:0008006" key="3">
    <source>
        <dbReference type="Google" id="ProtNLM"/>
    </source>
</evidence>
<accession>A0ABT6SJG2</accession>
<gene>
    <name evidence="1" type="ORF">QIS96_31495</name>
</gene>
<dbReference type="EMBL" id="JASCIQ010000044">
    <property type="protein sequence ID" value="MDI3408331.1"/>
    <property type="molecule type" value="Genomic_DNA"/>
</dbReference>